<dbReference type="Proteomes" id="UP000215539">
    <property type="component" value="Chromosome 1"/>
</dbReference>
<protein>
    <submittedName>
        <fullName evidence="2">Uncharacterized protein</fullName>
    </submittedName>
</protein>
<keyword evidence="1" id="KW-0472">Membrane</keyword>
<organism evidence="2 3">
    <name type="scientific">Capnocytophaga haemolytica</name>
    <dbReference type="NCBI Taxonomy" id="45243"/>
    <lineage>
        <taxon>Bacteria</taxon>
        <taxon>Pseudomonadati</taxon>
        <taxon>Bacteroidota</taxon>
        <taxon>Flavobacteriia</taxon>
        <taxon>Flavobacteriales</taxon>
        <taxon>Flavobacteriaceae</taxon>
        <taxon>Capnocytophaga</taxon>
    </lineage>
</organism>
<evidence type="ECO:0000256" key="1">
    <source>
        <dbReference type="SAM" id="Phobius"/>
    </source>
</evidence>
<accession>A0AAX2GZF3</accession>
<gene>
    <name evidence="2" type="ORF">SAMEA44541418_01525</name>
</gene>
<reference evidence="2 3" key="1">
    <citation type="submission" date="2017-06" db="EMBL/GenBank/DDBJ databases">
        <authorList>
            <consortium name="Pathogen Informatics"/>
        </authorList>
    </citation>
    <scope>NUCLEOTIDE SEQUENCE [LARGE SCALE GENOMIC DNA]</scope>
    <source>
        <strain evidence="2 3">NCTC12947</strain>
    </source>
</reference>
<keyword evidence="1" id="KW-0812">Transmembrane</keyword>
<keyword evidence="1" id="KW-1133">Transmembrane helix</keyword>
<feature type="transmembrane region" description="Helical" evidence="1">
    <location>
        <begin position="20"/>
        <end position="38"/>
    </location>
</feature>
<name>A0AAX2GZF3_9FLAO</name>
<proteinExistence type="predicted"/>
<dbReference type="AlphaFoldDB" id="A0AAX2GZF3"/>
<evidence type="ECO:0000313" key="2">
    <source>
        <dbReference type="EMBL" id="SNV12196.1"/>
    </source>
</evidence>
<dbReference type="EMBL" id="LT906449">
    <property type="protein sequence ID" value="SNV12196.1"/>
    <property type="molecule type" value="Genomic_DNA"/>
</dbReference>
<sequence length="45" mass="5409">MCYTFFVLKKYVHKMLGKELFFTFAAFNSILYETAYLSNRSIKPF</sequence>
<evidence type="ECO:0000313" key="3">
    <source>
        <dbReference type="Proteomes" id="UP000215539"/>
    </source>
</evidence>